<proteinExistence type="predicted"/>
<dbReference type="AlphaFoldDB" id="A0ABD1TNM5"/>
<evidence type="ECO:0000313" key="2">
    <source>
        <dbReference type="Proteomes" id="UP001604277"/>
    </source>
</evidence>
<reference evidence="2" key="1">
    <citation type="submission" date="2024-07" db="EMBL/GenBank/DDBJ databases">
        <title>Two chromosome-level genome assemblies of Korean endemic species Abeliophyllum distichum and Forsythia ovata (Oleaceae).</title>
        <authorList>
            <person name="Jang H."/>
        </authorList>
    </citation>
    <scope>NUCLEOTIDE SEQUENCE [LARGE SCALE GENOMIC DNA]</scope>
</reference>
<dbReference type="EMBL" id="JBFOLJ010000008">
    <property type="protein sequence ID" value="KAL2514193.1"/>
    <property type="molecule type" value="Genomic_DNA"/>
</dbReference>
<keyword evidence="2" id="KW-1185">Reference proteome</keyword>
<dbReference type="Proteomes" id="UP001604277">
    <property type="component" value="Unassembled WGS sequence"/>
</dbReference>
<sequence>MATKHVERRDPVAGESLGAYEDPVWCEERRVVEEFVMEQPVPPGCFGRCLQGVHWTEEMIWVGERLNRNVEGPYRSCPRALVEDVNRRMCLSGAELRAVF</sequence>
<protein>
    <submittedName>
        <fullName evidence="1">Leukotriene A-4 hydrolase-like protein</fullName>
    </submittedName>
</protein>
<name>A0ABD1TNM5_9LAMI</name>
<gene>
    <name evidence="1" type="ORF">Fot_28164</name>
</gene>
<comment type="caution">
    <text evidence="1">The sequence shown here is derived from an EMBL/GenBank/DDBJ whole genome shotgun (WGS) entry which is preliminary data.</text>
</comment>
<evidence type="ECO:0000313" key="1">
    <source>
        <dbReference type="EMBL" id="KAL2514193.1"/>
    </source>
</evidence>
<accession>A0ABD1TNM5</accession>
<organism evidence="1 2">
    <name type="scientific">Forsythia ovata</name>
    <dbReference type="NCBI Taxonomy" id="205694"/>
    <lineage>
        <taxon>Eukaryota</taxon>
        <taxon>Viridiplantae</taxon>
        <taxon>Streptophyta</taxon>
        <taxon>Embryophyta</taxon>
        <taxon>Tracheophyta</taxon>
        <taxon>Spermatophyta</taxon>
        <taxon>Magnoliopsida</taxon>
        <taxon>eudicotyledons</taxon>
        <taxon>Gunneridae</taxon>
        <taxon>Pentapetalae</taxon>
        <taxon>asterids</taxon>
        <taxon>lamiids</taxon>
        <taxon>Lamiales</taxon>
        <taxon>Oleaceae</taxon>
        <taxon>Forsythieae</taxon>
        <taxon>Forsythia</taxon>
    </lineage>
</organism>